<accession>A0AAR5Q526</accession>
<dbReference type="InterPro" id="IPR004119">
    <property type="entry name" value="EcKL"/>
</dbReference>
<reference evidence="3" key="1">
    <citation type="journal article" date="2013" name="Genome Biol.">
        <title>Draft genome of the mountain pine beetle, Dendroctonus ponderosae Hopkins, a major forest pest.</title>
        <authorList>
            <person name="Keeling C.I."/>
            <person name="Yuen M.M."/>
            <person name="Liao N.Y."/>
            <person name="Docking T.R."/>
            <person name="Chan S.K."/>
            <person name="Taylor G.A."/>
            <person name="Palmquist D.L."/>
            <person name="Jackman S.D."/>
            <person name="Nguyen A."/>
            <person name="Li M."/>
            <person name="Henderson H."/>
            <person name="Janes J.K."/>
            <person name="Zhao Y."/>
            <person name="Pandoh P."/>
            <person name="Moore R."/>
            <person name="Sperling F.A."/>
            <person name="Huber D.P."/>
            <person name="Birol I."/>
            <person name="Jones S.J."/>
            <person name="Bohlmann J."/>
        </authorList>
    </citation>
    <scope>NUCLEOTIDE SEQUENCE</scope>
</reference>
<dbReference type="PANTHER" id="PTHR11012">
    <property type="entry name" value="PROTEIN KINASE-LIKE DOMAIN-CONTAINING"/>
    <property type="match status" value="1"/>
</dbReference>
<evidence type="ECO:0000259" key="1">
    <source>
        <dbReference type="SMART" id="SM00587"/>
    </source>
</evidence>
<dbReference type="GeneID" id="109543214"/>
<dbReference type="RefSeq" id="XP_019768358.1">
    <property type="nucleotide sequence ID" value="XM_019912799.2"/>
</dbReference>
<reference evidence="2" key="2">
    <citation type="submission" date="2024-08" db="UniProtKB">
        <authorList>
            <consortium name="EnsemblMetazoa"/>
        </authorList>
    </citation>
    <scope>IDENTIFICATION</scope>
</reference>
<dbReference type="AlphaFoldDB" id="A0AAR5Q526"/>
<keyword evidence="3" id="KW-1185">Reference proteome</keyword>
<sequence>MNNVRSFFDRLRNSPILGGRRTEQILTEGSTSGLSSTIQERNVKSFLEDCFNQPVNVLNILTTEKSPANEIPVVIKITVVAKIGRSRISEDVHIIIKMLQEETFFIGDNSKLLMRLDHLTKIKKEICVFDLVMEAFIKFQKPKNIKIKNQFFNLFETCISSRVSSYESNDAKFALPDPSSAILYNDLRYDKFYFEDELLDFDYPTTQEVVKNLARMHATSVAFRLLEPERFNEEVLSVLELKERDYVVKPTFPVHLNRKLLKFCLKDSFFNIDVILADIAQYSILNWYSTISEDQEWMALCHSQYWIPNILVKRNRKRQAIASKATALHKLEFNNCCRDLAFFLFTSVEPKMLEMHFEDILRMYVKTFEWVLAIHSVPDIICAAYIYEEFLKEFDVQGPKIIYNLLTDLLQVTCDEYTEGGLPILNARYKEKVIRVLKLMAHFEWISPECRNR</sequence>
<dbReference type="EnsemblMetazoa" id="XM_019912799.1">
    <property type="protein sequence ID" value="XP_019768358.1"/>
    <property type="gene ID" value="LOC109543214"/>
</dbReference>
<evidence type="ECO:0000313" key="3">
    <source>
        <dbReference type="Proteomes" id="UP000019118"/>
    </source>
</evidence>
<protein>
    <recommendedName>
        <fullName evidence="1">CHK kinase-like domain-containing protein</fullName>
    </recommendedName>
</protein>
<dbReference type="SMART" id="SM00587">
    <property type="entry name" value="CHK"/>
    <property type="match status" value="1"/>
</dbReference>
<feature type="domain" description="CHK kinase-like" evidence="1">
    <location>
        <begin position="182"/>
        <end position="374"/>
    </location>
</feature>
<evidence type="ECO:0000313" key="2">
    <source>
        <dbReference type="EnsemblMetazoa" id="XP_019768358.1"/>
    </source>
</evidence>
<dbReference type="Proteomes" id="UP000019118">
    <property type="component" value="Unassembled WGS sequence"/>
</dbReference>
<proteinExistence type="predicted"/>
<organism evidence="2 3">
    <name type="scientific">Dendroctonus ponderosae</name>
    <name type="common">Mountain pine beetle</name>
    <dbReference type="NCBI Taxonomy" id="77166"/>
    <lineage>
        <taxon>Eukaryota</taxon>
        <taxon>Metazoa</taxon>
        <taxon>Ecdysozoa</taxon>
        <taxon>Arthropoda</taxon>
        <taxon>Hexapoda</taxon>
        <taxon>Insecta</taxon>
        <taxon>Pterygota</taxon>
        <taxon>Neoptera</taxon>
        <taxon>Endopterygota</taxon>
        <taxon>Coleoptera</taxon>
        <taxon>Polyphaga</taxon>
        <taxon>Cucujiformia</taxon>
        <taxon>Curculionidae</taxon>
        <taxon>Scolytinae</taxon>
        <taxon>Dendroctonus</taxon>
    </lineage>
</organism>
<dbReference type="Pfam" id="PF02958">
    <property type="entry name" value="EcKL"/>
    <property type="match status" value="1"/>
</dbReference>
<dbReference type="PANTHER" id="PTHR11012:SF55">
    <property type="entry name" value="BHLH DOMAIN-CONTAINING PROTEIN"/>
    <property type="match status" value="1"/>
</dbReference>
<name>A0AAR5Q526_DENPD</name>
<dbReference type="InterPro" id="IPR015897">
    <property type="entry name" value="CHK_kinase-like"/>
</dbReference>
<dbReference type="KEGG" id="dpa:109543214"/>